<evidence type="ECO:0000256" key="1">
    <source>
        <dbReference type="SAM" id="MobiDB-lite"/>
    </source>
</evidence>
<feature type="transmembrane region" description="Helical" evidence="2">
    <location>
        <begin position="329"/>
        <end position="354"/>
    </location>
</feature>
<proteinExistence type="predicted"/>
<reference evidence="4" key="1">
    <citation type="journal article" date="2019" name="Int. J. Syst. Evol. Microbiol.">
        <title>The Global Catalogue of Microorganisms (GCM) 10K type strain sequencing project: providing services to taxonomists for standard genome sequencing and annotation.</title>
        <authorList>
            <consortium name="The Broad Institute Genomics Platform"/>
            <consortium name="The Broad Institute Genome Sequencing Center for Infectious Disease"/>
            <person name="Wu L."/>
            <person name="Ma J."/>
        </authorList>
    </citation>
    <scope>NUCLEOTIDE SEQUENCE [LARGE SCALE GENOMIC DNA]</scope>
    <source>
        <strain evidence="4">CGMCC 4.7397</strain>
    </source>
</reference>
<gene>
    <name evidence="3" type="ORF">ACFQH9_01680</name>
</gene>
<dbReference type="EMBL" id="JBHSQK010000005">
    <property type="protein sequence ID" value="MFC5946987.1"/>
    <property type="molecule type" value="Genomic_DNA"/>
</dbReference>
<evidence type="ECO:0000313" key="3">
    <source>
        <dbReference type="EMBL" id="MFC5946987.1"/>
    </source>
</evidence>
<feature type="transmembrane region" description="Helical" evidence="2">
    <location>
        <begin position="361"/>
        <end position="380"/>
    </location>
</feature>
<feature type="region of interest" description="Disordered" evidence="1">
    <location>
        <begin position="1"/>
        <end position="63"/>
    </location>
</feature>
<sequence>MTATAEPGDPGTGQVAPAPAPDTTGAPAPDATAAPGPDATAAPAPDASAAPGPDAPATIPTRLRGPVVRDDAVQTVRLLAVAFGVTVVVTRLYLALTGYPQIGGGEYHLAHALWGGLLLLAGGVVALLWSNRWVQPATAVCVGVGSGLFVDEVGKFITRRNDYFTPLAAPIIYSTFLAVLGVVVLARRVPRGRPRELAYAVVVRLKDLADGPLRPPDRAVLLHDLDALRAQRDRPDLAALAGAVHPEVEAAPVEAPRDRLGTARGALARAERVLLPRWAHRLLLTAGSAVLGLLSLVGLAVLIALLSASPDVQIVLDDRAVAPGTRPPALVLASAGEAVVGVLLVLAALALLVGRDRVGTALCRAGLVIALAGVNVALGYLDAELVVVAVVVELILLVGAVRYRRRFLHDQA</sequence>
<protein>
    <submittedName>
        <fullName evidence="3">Uncharacterized protein</fullName>
    </submittedName>
</protein>
<organism evidence="3 4">
    <name type="scientific">Pseudonocardia lutea</name>
    <dbReference type="NCBI Taxonomy" id="2172015"/>
    <lineage>
        <taxon>Bacteria</taxon>
        <taxon>Bacillati</taxon>
        <taxon>Actinomycetota</taxon>
        <taxon>Actinomycetes</taxon>
        <taxon>Pseudonocardiales</taxon>
        <taxon>Pseudonocardiaceae</taxon>
        <taxon>Pseudonocardia</taxon>
    </lineage>
</organism>
<feature type="compositionally biased region" description="Low complexity" evidence="1">
    <location>
        <begin position="21"/>
        <end position="58"/>
    </location>
</feature>
<name>A0ABW1I031_9PSEU</name>
<feature type="transmembrane region" description="Helical" evidence="2">
    <location>
        <begin position="163"/>
        <end position="186"/>
    </location>
</feature>
<accession>A0ABW1I031</accession>
<keyword evidence="2" id="KW-1133">Transmembrane helix</keyword>
<keyword evidence="2" id="KW-0812">Transmembrane</keyword>
<feature type="transmembrane region" description="Helical" evidence="2">
    <location>
        <begin position="386"/>
        <end position="403"/>
    </location>
</feature>
<evidence type="ECO:0000256" key="2">
    <source>
        <dbReference type="SAM" id="Phobius"/>
    </source>
</evidence>
<feature type="transmembrane region" description="Helical" evidence="2">
    <location>
        <begin position="282"/>
        <end position="309"/>
    </location>
</feature>
<keyword evidence="2" id="KW-0472">Membrane</keyword>
<dbReference type="RefSeq" id="WP_379563412.1">
    <property type="nucleotide sequence ID" value="NZ_JBHSQK010000005.1"/>
</dbReference>
<keyword evidence="4" id="KW-1185">Reference proteome</keyword>
<dbReference type="Proteomes" id="UP001596119">
    <property type="component" value="Unassembled WGS sequence"/>
</dbReference>
<comment type="caution">
    <text evidence="3">The sequence shown here is derived from an EMBL/GenBank/DDBJ whole genome shotgun (WGS) entry which is preliminary data.</text>
</comment>
<feature type="transmembrane region" description="Helical" evidence="2">
    <location>
        <begin position="78"/>
        <end position="96"/>
    </location>
</feature>
<feature type="transmembrane region" description="Helical" evidence="2">
    <location>
        <begin position="108"/>
        <end position="130"/>
    </location>
</feature>
<evidence type="ECO:0000313" key="4">
    <source>
        <dbReference type="Proteomes" id="UP001596119"/>
    </source>
</evidence>